<dbReference type="Pfam" id="PF07769">
    <property type="entry name" value="PsiF_repeat"/>
    <property type="match status" value="2"/>
</dbReference>
<feature type="compositionally biased region" description="Polar residues" evidence="1">
    <location>
        <begin position="66"/>
        <end position="79"/>
    </location>
</feature>
<keyword evidence="2" id="KW-0732">Signal</keyword>
<dbReference type="RefSeq" id="WP_279995387.1">
    <property type="nucleotide sequence ID" value="NZ_JAOCDZ010000008.1"/>
</dbReference>
<organism evidence="3 4">
    <name type="scientific">Achromobacter spanius</name>
    <dbReference type="NCBI Taxonomy" id="217203"/>
    <lineage>
        <taxon>Bacteria</taxon>
        <taxon>Pseudomonadati</taxon>
        <taxon>Pseudomonadota</taxon>
        <taxon>Betaproteobacteria</taxon>
        <taxon>Burkholderiales</taxon>
        <taxon>Alcaligenaceae</taxon>
        <taxon>Achromobacter</taxon>
    </lineage>
</organism>
<dbReference type="AlphaFoldDB" id="A0AA42IX24"/>
<feature type="compositionally biased region" description="Polar residues" evidence="1">
    <location>
        <begin position="39"/>
        <end position="49"/>
    </location>
</feature>
<name>A0AA42IX24_9BURK</name>
<feature type="signal peptide" evidence="2">
    <location>
        <begin position="1"/>
        <end position="23"/>
    </location>
</feature>
<evidence type="ECO:0000313" key="4">
    <source>
        <dbReference type="Proteomes" id="UP001161094"/>
    </source>
</evidence>
<sequence length="109" mass="11756">MLSRTTRMASAMVLSACFFGAYAQTPATPAKTPTPQQQRMTECNKSATGKTGDDRKAYMSSCLKGETTSSGKELTPQQQKMKDCNAKAGDQKLTGDARKTFMSTCLKKG</sequence>
<feature type="region of interest" description="Disordered" evidence="1">
    <location>
        <begin position="27"/>
        <end position="86"/>
    </location>
</feature>
<accession>A0AA42IX24</accession>
<feature type="compositionally biased region" description="Low complexity" evidence="1">
    <location>
        <begin position="27"/>
        <end position="38"/>
    </location>
</feature>
<feature type="chain" id="PRO_5041265665" evidence="2">
    <location>
        <begin position="24"/>
        <end position="109"/>
    </location>
</feature>
<gene>
    <name evidence="3" type="ORF">N5D93_13175</name>
</gene>
<dbReference type="Proteomes" id="UP001161094">
    <property type="component" value="Unassembled WGS sequence"/>
</dbReference>
<proteinExistence type="predicted"/>
<evidence type="ECO:0000313" key="3">
    <source>
        <dbReference type="EMBL" id="MDH0736764.1"/>
    </source>
</evidence>
<comment type="caution">
    <text evidence="3">The sequence shown here is derived from an EMBL/GenBank/DDBJ whole genome shotgun (WGS) entry which is preliminary data.</text>
</comment>
<dbReference type="EMBL" id="JAOCDZ010000008">
    <property type="protein sequence ID" value="MDH0736764.1"/>
    <property type="molecule type" value="Genomic_DNA"/>
</dbReference>
<evidence type="ECO:0000256" key="1">
    <source>
        <dbReference type="SAM" id="MobiDB-lite"/>
    </source>
</evidence>
<protein>
    <submittedName>
        <fullName evidence="3">PsiF family protein</fullName>
    </submittedName>
</protein>
<dbReference type="InterPro" id="IPR011690">
    <property type="entry name" value="P_starv_induced_PsiF"/>
</dbReference>
<reference evidence="3" key="1">
    <citation type="submission" date="2022-09" db="EMBL/GenBank/DDBJ databases">
        <title>Intensive care unit water sources are persistently colonized with multi-drug resistant bacteria and are the site of extensive horizontal gene transfer of antibiotic resistance genes.</title>
        <authorList>
            <person name="Diorio-Toth L."/>
        </authorList>
    </citation>
    <scope>NUCLEOTIDE SEQUENCE</scope>
    <source>
        <strain evidence="3">GD03843</strain>
    </source>
</reference>
<evidence type="ECO:0000256" key="2">
    <source>
        <dbReference type="SAM" id="SignalP"/>
    </source>
</evidence>